<keyword evidence="2" id="KW-0255">Endonuclease</keyword>
<dbReference type="InterPro" id="IPR029471">
    <property type="entry name" value="HNH_5"/>
</dbReference>
<dbReference type="Pfam" id="PF14279">
    <property type="entry name" value="HNH_5"/>
    <property type="match status" value="1"/>
</dbReference>
<dbReference type="EMBL" id="JBHUMV010000007">
    <property type="protein sequence ID" value="MFD2755637.1"/>
    <property type="molecule type" value="Genomic_DNA"/>
</dbReference>
<protein>
    <submittedName>
        <fullName evidence="2">HNH endonuclease</fullName>
    </submittedName>
</protein>
<dbReference type="Proteomes" id="UP001597463">
    <property type="component" value="Unassembled WGS sequence"/>
</dbReference>
<keyword evidence="2" id="KW-0378">Hydrolase</keyword>
<gene>
    <name evidence="2" type="ORF">ACFSW6_16305</name>
</gene>
<reference evidence="3" key="1">
    <citation type="journal article" date="2019" name="Int. J. Syst. Evol. Microbiol.">
        <title>The Global Catalogue of Microorganisms (GCM) 10K type strain sequencing project: providing services to taxonomists for standard genome sequencing and annotation.</title>
        <authorList>
            <consortium name="The Broad Institute Genomics Platform"/>
            <consortium name="The Broad Institute Genome Sequencing Center for Infectious Disease"/>
            <person name="Wu L."/>
            <person name="Ma J."/>
        </authorList>
    </citation>
    <scope>NUCLEOTIDE SEQUENCE [LARGE SCALE GENOMIC DNA]</scope>
    <source>
        <strain evidence="3">TISTR 1906</strain>
    </source>
</reference>
<evidence type="ECO:0000313" key="3">
    <source>
        <dbReference type="Proteomes" id="UP001597463"/>
    </source>
</evidence>
<dbReference type="GO" id="GO:0004519">
    <property type="term" value="F:endonuclease activity"/>
    <property type="evidence" value="ECO:0007669"/>
    <property type="project" value="UniProtKB-KW"/>
</dbReference>
<dbReference type="CDD" id="cd00085">
    <property type="entry name" value="HNHc"/>
    <property type="match status" value="1"/>
</dbReference>
<name>A0ABW5UPU0_9BURK</name>
<evidence type="ECO:0000259" key="1">
    <source>
        <dbReference type="Pfam" id="PF14279"/>
    </source>
</evidence>
<dbReference type="RefSeq" id="WP_083526740.1">
    <property type="nucleotide sequence ID" value="NZ_BCNT01000017.1"/>
</dbReference>
<comment type="caution">
    <text evidence="2">The sequence shown here is derived from an EMBL/GenBank/DDBJ whole genome shotgun (WGS) entry which is preliminary data.</text>
</comment>
<sequence length="166" mass="19178">MDITIEEIVAYWTNRRSEVGMAVDWTEAHLLCWRCAHKRNLQRCHIVPRSLGGSDQPENLVLLCKQCHTEAPNVADSEFMWTWLKAHAVPYYGSYWQLRGLQEYEFVFGTKPFKDLDSLPDFEDQLKAMAKELSGTTSTHWGQGKLNPSTVAWLIHQVEQRLAKAK</sequence>
<proteinExistence type="predicted"/>
<keyword evidence="2" id="KW-0540">Nuclease</keyword>
<dbReference type="InterPro" id="IPR003615">
    <property type="entry name" value="HNH_nuc"/>
</dbReference>
<feature type="domain" description="HNH endonuclease 5" evidence="1">
    <location>
        <begin position="32"/>
        <end position="79"/>
    </location>
</feature>
<keyword evidence="3" id="KW-1185">Reference proteome</keyword>
<evidence type="ECO:0000313" key="2">
    <source>
        <dbReference type="EMBL" id="MFD2755637.1"/>
    </source>
</evidence>
<accession>A0ABW5UPU0</accession>
<dbReference type="Gene3D" id="1.10.30.50">
    <property type="match status" value="1"/>
</dbReference>
<organism evidence="2 3">
    <name type="scientific">Comamonas terrae</name>
    <dbReference type="NCBI Taxonomy" id="673548"/>
    <lineage>
        <taxon>Bacteria</taxon>
        <taxon>Pseudomonadati</taxon>
        <taxon>Pseudomonadota</taxon>
        <taxon>Betaproteobacteria</taxon>
        <taxon>Burkholderiales</taxon>
        <taxon>Comamonadaceae</taxon>
        <taxon>Comamonas</taxon>
    </lineage>
</organism>